<keyword evidence="2" id="KW-1185">Reference proteome</keyword>
<accession>A0A5B7KI74</accession>
<comment type="caution">
    <text evidence="1">The sequence shown here is derived from an EMBL/GenBank/DDBJ whole genome shotgun (WGS) entry which is preliminary data.</text>
</comment>
<sequence>MFTASLRHPHLLHTPATTTTNASPHTCHYHHHRIPHTCHYHHQRIPHTCHYHHHRTPHTCHYHHHRIPTHLQLPPSPPPHLTPPHLSHGLGTAYLIPHTNMTSLLSQT</sequence>
<dbReference type="AlphaFoldDB" id="A0A5B7KI74"/>
<dbReference type="EMBL" id="VSRR010143732">
    <property type="protein sequence ID" value="MPD04968.1"/>
    <property type="molecule type" value="Genomic_DNA"/>
</dbReference>
<protein>
    <submittedName>
        <fullName evidence="1">Uncharacterized protein</fullName>
    </submittedName>
</protein>
<evidence type="ECO:0000313" key="1">
    <source>
        <dbReference type="EMBL" id="MPD04968.1"/>
    </source>
</evidence>
<name>A0A5B7KI74_PORTR</name>
<dbReference type="Proteomes" id="UP000324222">
    <property type="component" value="Unassembled WGS sequence"/>
</dbReference>
<proteinExistence type="predicted"/>
<gene>
    <name evidence="1" type="ORF">E2C01_100683</name>
</gene>
<evidence type="ECO:0000313" key="2">
    <source>
        <dbReference type="Proteomes" id="UP000324222"/>
    </source>
</evidence>
<reference evidence="1 2" key="1">
    <citation type="submission" date="2019-05" db="EMBL/GenBank/DDBJ databases">
        <title>Another draft genome of Portunus trituberculatus and its Hox gene families provides insights of decapod evolution.</title>
        <authorList>
            <person name="Jeong J.-H."/>
            <person name="Song I."/>
            <person name="Kim S."/>
            <person name="Choi T."/>
            <person name="Kim D."/>
            <person name="Ryu S."/>
            <person name="Kim W."/>
        </authorList>
    </citation>
    <scope>NUCLEOTIDE SEQUENCE [LARGE SCALE GENOMIC DNA]</scope>
    <source>
        <tissue evidence="1">Muscle</tissue>
    </source>
</reference>
<organism evidence="1 2">
    <name type="scientific">Portunus trituberculatus</name>
    <name type="common">Swimming crab</name>
    <name type="synonym">Neptunus trituberculatus</name>
    <dbReference type="NCBI Taxonomy" id="210409"/>
    <lineage>
        <taxon>Eukaryota</taxon>
        <taxon>Metazoa</taxon>
        <taxon>Ecdysozoa</taxon>
        <taxon>Arthropoda</taxon>
        <taxon>Crustacea</taxon>
        <taxon>Multicrustacea</taxon>
        <taxon>Malacostraca</taxon>
        <taxon>Eumalacostraca</taxon>
        <taxon>Eucarida</taxon>
        <taxon>Decapoda</taxon>
        <taxon>Pleocyemata</taxon>
        <taxon>Brachyura</taxon>
        <taxon>Eubrachyura</taxon>
        <taxon>Portunoidea</taxon>
        <taxon>Portunidae</taxon>
        <taxon>Portuninae</taxon>
        <taxon>Portunus</taxon>
    </lineage>
</organism>